<protein>
    <submittedName>
        <fullName evidence="2">Uncharacterized protein</fullName>
    </submittedName>
</protein>
<evidence type="ECO:0000256" key="1">
    <source>
        <dbReference type="SAM" id="MobiDB-lite"/>
    </source>
</evidence>
<feature type="compositionally biased region" description="Polar residues" evidence="1">
    <location>
        <begin position="71"/>
        <end position="85"/>
    </location>
</feature>
<name>A0A8H7CQD0_9AGAR</name>
<proteinExistence type="predicted"/>
<organism evidence="2 3">
    <name type="scientific">Mycena sanguinolenta</name>
    <dbReference type="NCBI Taxonomy" id="230812"/>
    <lineage>
        <taxon>Eukaryota</taxon>
        <taxon>Fungi</taxon>
        <taxon>Dikarya</taxon>
        <taxon>Basidiomycota</taxon>
        <taxon>Agaricomycotina</taxon>
        <taxon>Agaricomycetes</taxon>
        <taxon>Agaricomycetidae</taxon>
        <taxon>Agaricales</taxon>
        <taxon>Marasmiineae</taxon>
        <taxon>Mycenaceae</taxon>
        <taxon>Mycena</taxon>
    </lineage>
</organism>
<dbReference type="EMBL" id="JACAZH010000019">
    <property type="protein sequence ID" value="KAF7346300.1"/>
    <property type="molecule type" value="Genomic_DNA"/>
</dbReference>
<sequence>MSKLQATRTSKIRTRSPEAKRKRRERDAKRRQLPGVLEKQRLVMAERRAAIKARRRQWDPPKISRPPTAPRRNSSASISLRNSETPEADLGDTGLVAMTLTPAEQFAVGVLAEMAAVRSTDGPVLGYGARHLISESASDFSSVSSLSFGSSNEAVFEERVRSTLPYGTYANERLPPYVTPPTRLQKKIWRDLGKIGPLTSIQEDQLIVTKLADPMTKREWREFGDAFQSNYPVVASHLSSERRRRIHIWRRQSVLDTTWDENTQREFAEAAMVQRGNDLR</sequence>
<keyword evidence="3" id="KW-1185">Reference proteome</keyword>
<accession>A0A8H7CQD0</accession>
<evidence type="ECO:0000313" key="3">
    <source>
        <dbReference type="Proteomes" id="UP000623467"/>
    </source>
</evidence>
<feature type="compositionally biased region" description="Basic and acidic residues" evidence="1">
    <location>
        <begin position="38"/>
        <end position="49"/>
    </location>
</feature>
<comment type="caution">
    <text evidence="2">The sequence shown here is derived from an EMBL/GenBank/DDBJ whole genome shotgun (WGS) entry which is preliminary data.</text>
</comment>
<dbReference type="Proteomes" id="UP000623467">
    <property type="component" value="Unassembled WGS sequence"/>
</dbReference>
<feature type="region of interest" description="Disordered" evidence="1">
    <location>
        <begin position="1"/>
        <end position="89"/>
    </location>
</feature>
<dbReference type="AlphaFoldDB" id="A0A8H7CQD0"/>
<reference evidence="2" key="1">
    <citation type="submission" date="2020-05" db="EMBL/GenBank/DDBJ databases">
        <title>Mycena genomes resolve the evolution of fungal bioluminescence.</title>
        <authorList>
            <person name="Tsai I.J."/>
        </authorList>
    </citation>
    <scope>NUCLEOTIDE SEQUENCE</scope>
    <source>
        <strain evidence="2">160909Yilan</strain>
    </source>
</reference>
<feature type="compositionally biased region" description="Basic and acidic residues" evidence="1">
    <location>
        <begin position="15"/>
        <end position="30"/>
    </location>
</feature>
<gene>
    <name evidence="2" type="ORF">MSAN_01857400</name>
</gene>
<dbReference type="OrthoDB" id="2965731at2759"/>
<evidence type="ECO:0000313" key="2">
    <source>
        <dbReference type="EMBL" id="KAF7346300.1"/>
    </source>
</evidence>